<organism evidence="1">
    <name type="scientific">Cucumis melo</name>
    <name type="common">Muskmelon</name>
    <dbReference type="NCBI Taxonomy" id="3656"/>
    <lineage>
        <taxon>Eukaryota</taxon>
        <taxon>Viridiplantae</taxon>
        <taxon>Streptophyta</taxon>
        <taxon>Embryophyta</taxon>
        <taxon>Tracheophyta</taxon>
        <taxon>Spermatophyta</taxon>
        <taxon>Magnoliopsida</taxon>
        <taxon>eudicotyledons</taxon>
        <taxon>Gunneridae</taxon>
        <taxon>Pentapetalae</taxon>
        <taxon>rosids</taxon>
        <taxon>fabids</taxon>
        <taxon>Cucurbitales</taxon>
        <taxon>Cucurbitaceae</taxon>
        <taxon>Benincaseae</taxon>
        <taxon>Cucumis</taxon>
    </lineage>
</organism>
<dbReference type="EnsemblPlants" id="MELO3C034512.2.1">
    <property type="protein sequence ID" value="MELO3C034512.2.1"/>
    <property type="gene ID" value="MELO3C034512.2"/>
</dbReference>
<protein>
    <submittedName>
        <fullName evidence="1">Uncharacterized protein</fullName>
    </submittedName>
</protein>
<reference evidence="1" key="1">
    <citation type="submission" date="2023-03" db="UniProtKB">
        <authorList>
            <consortium name="EnsemblPlants"/>
        </authorList>
    </citation>
    <scope>IDENTIFICATION</scope>
</reference>
<sequence length="139" mass="16151">MLISSYTKIIKRVPVELGSLFGMVSNTRFWLFDRPRGNRSDLHIAKLVQDCEGPKPDSRHVLMFSYDFSNVPINYMTKVLSPRLYGTMCTQSRQIQVKKSVVRRLHTIFRSKLAGSPGRGVTFVNINNQHTRFRTLYKR</sequence>
<name>A0A9I9EJ84_CUCME</name>
<dbReference type="Gramene" id="MELO3C034512.2.1">
    <property type="protein sequence ID" value="MELO3C034512.2.1"/>
    <property type="gene ID" value="MELO3C034512.2"/>
</dbReference>
<proteinExistence type="predicted"/>
<accession>A0A9I9EJ84</accession>
<evidence type="ECO:0000313" key="1">
    <source>
        <dbReference type="EnsemblPlants" id="MELO3C034512.2.1"/>
    </source>
</evidence>
<dbReference type="AlphaFoldDB" id="A0A9I9EJ84"/>